<feature type="compositionally biased region" description="Low complexity" evidence="1">
    <location>
        <begin position="736"/>
        <end position="746"/>
    </location>
</feature>
<feature type="compositionally biased region" description="Basic and acidic residues" evidence="1">
    <location>
        <begin position="173"/>
        <end position="185"/>
    </location>
</feature>
<dbReference type="Proteomes" id="UP001363151">
    <property type="component" value="Unassembled WGS sequence"/>
</dbReference>
<dbReference type="EMBL" id="JBBJCI010000142">
    <property type="protein sequence ID" value="KAK7242542.1"/>
    <property type="molecule type" value="Genomic_DNA"/>
</dbReference>
<dbReference type="InterPro" id="IPR014710">
    <property type="entry name" value="RmlC-like_jellyroll"/>
</dbReference>
<dbReference type="InterPro" id="IPR018490">
    <property type="entry name" value="cNMP-bd_dom_sf"/>
</dbReference>
<dbReference type="PANTHER" id="PTHR45689">
    <property type="entry name" value="I[[H]] CHANNEL, ISOFORM E"/>
    <property type="match status" value="1"/>
</dbReference>
<feature type="region of interest" description="Disordered" evidence="1">
    <location>
        <begin position="1"/>
        <end position="25"/>
    </location>
</feature>
<protein>
    <submittedName>
        <fullName evidence="2">Uncharacterized protein</fullName>
    </submittedName>
</protein>
<gene>
    <name evidence="2" type="ORF">SO694_00017344</name>
</gene>
<keyword evidence="3" id="KW-1185">Reference proteome</keyword>
<comment type="caution">
    <text evidence="2">The sequence shown here is derived from an EMBL/GenBank/DDBJ whole genome shotgun (WGS) entry which is preliminary data.</text>
</comment>
<evidence type="ECO:0000313" key="3">
    <source>
        <dbReference type="Proteomes" id="UP001363151"/>
    </source>
</evidence>
<dbReference type="PANTHER" id="PTHR45689:SF5">
    <property type="entry name" value="I[[H]] CHANNEL, ISOFORM E"/>
    <property type="match status" value="1"/>
</dbReference>
<feature type="compositionally biased region" description="Low complexity" evidence="1">
    <location>
        <begin position="972"/>
        <end position="982"/>
    </location>
</feature>
<feature type="region of interest" description="Disordered" evidence="1">
    <location>
        <begin position="972"/>
        <end position="1015"/>
    </location>
</feature>
<organism evidence="2 3">
    <name type="scientific">Aureococcus anophagefferens</name>
    <name type="common">Harmful bloom alga</name>
    <dbReference type="NCBI Taxonomy" id="44056"/>
    <lineage>
        <taxon>Eukaryota</taxon>
        <taxon>Sar</taxon>
        <taxon>Stramenopiles</taxon>
        <taxon>Ochrophyta</taxon>
        <taxon>Pelagophyceae</taxon>
        <taxon>Pelagomonadales</taxon>
        <taxon>Pelagomonadaceae</taxon>
        <taxon>Aureococcus</taxon>
    </lineage>
</organism>
<dbReference type="InterPro" id="IPR051413">
    <property type="entry name" value="K/Na_HCN_channel"/>
</dbReference>
<accession>A0ABR1G2V4</accession>
<feature type="region of interest" description="Disordered" evidence="1">
    <location>
        <begin position="166"/>
        <end position="334"/>
    </location>
</feature>
<reference evidence="2 3" key="1">
    <citation type="submission" date="2024-03" db="EMBL/GenBank/DDBJ databases">
        <title>Aureococcus anophagefferens CCMP1851 and Kratosvirus quantuckense: Draft genome of a second virus-susceptible host strain in the model system.</title>
        <authorList>
            <person name="Chase E."/>
            <person name="Truchon A.R."/>
            <person name="Schepens W."/>
            <person name="Wilhelm S.W."/>
        </authorList>
    </citation>
    <scope>NUCLEOTIDE SEQUENCE [LARGE SCALE GENOMIC DNA]</scope>
    <source>
        <strain evidence="2 3">CCMP1851</strain>
    </source>
</reference>
<evidence type="ECO:0000313" key="2">
    <source>
        <dbReference type="EMBL" id="KAK7242542.1"/>
    </source>
</evidence>
<name>A0ABR1G2V4_AURAN</name>
<feature type="compositionally biased region" description="Low complexity" evidence="1">
    <location>
        <begin position="1005"/>
        <end position="1015"/>
    </location>
</feature>
<proteinExistence type="predicted"/>
<feature type="compositionally biased region" description="Basic and acidic residues" evidence="1">
    <location>
        <begin position="401"/>
        <end position="421"/>
    </location>
</feature>
<dbReference type="SUPFAM" id="SSF51206">
    <property type="entry name" value="cAMP-binding domain-like"/>
    <property type="match status" value="1"/>
</dbReference>
<evidence type="ECO:0000256" key="1">
    <source>
        <dbReference type="SAM" id="MobiDB-lite"/>
    </source>
</evidence>
<feature type="region of interest" description="Disordered" evidence="1">
    <location>
        <begin position="736"/>
        <end position="760"/>
    </location>
</feature>
<feature type="compositionally biased region" description="Low complexity" evidence="1">
    <location>
        <begin position="301"/>
        <end position="310"/>
    </location>
</feature>
<feature type="compositionally biased region" description="Low complexity" evidence="1">
    <location>
        <begin position="1"/>
        <end position="19"/>
    </location>
</feature>
<sequence length="1015" mass="110225">MAELEQTTPTEPEPVVEQTTADDAEENYSNALQENIAKRGNNAYYYAHGHRNNAPAWDGDAARSPRPLRARAARAPLRQDRESGAFKVKPNKIVVTLKKPKDSKFKWYDLKKGCNAAVTDGAPWRSPWTASAAAEAAGLPIVEEVAAPAPAPESAAGGRVTDEELAAYGNESRPTDTSEEGEAKRPRSSSPASDAELDAYIAAGTSESKQSDPPAAAPAGDDLEAHGYRLSAQNVARAAGRRPRGGAVASTSPEHIMRAIAAPNPYRFRRSSRNSFGSVCSRTPSFSSLCEERSLEERPPSSELSNPLELAKAVPEDQEQGSWSPPPAGDGRGDLLRLRNVVSTVIDGLGQDGASPRTQRGSKDSVASLEGDDGEGKSPTKRPNRLIRQLTMRTLAKRKSRDLTGEGDSPKSPEKPEEKKNLGRMLMSAEKFEKIMQSQKLGRDHESMVNQFKLRTTPTAQQGDSSWINRALSSSKHVRVLAPRGERGESGWSHAGRVALILATLAEERDFLRDKSEEDAPRQLREQAILAFLRATCPALVAKVETHHEIADELVALRATLEDRGVFSVSTGEQHLFQCGTLEEVRAEIERLEAAEKREGWKQAVPRCMMRNWKTSTPTKEARSGARPDNGTWASLSDAVLDPDGAIARSWGALIVAAVVGQVVVVPFCLSFRAWRAFAPLAWATDALFALDVGVQLRTAFHRQVAGDAAAAAAEAQVTRSAVEWSLRRIRENYARGAASPSTPRARAPRPRGRAPRGGEARVAPAALGALRLAKVLKTFAAFKADTGPGRSRFRDTLQFSKYSNALNHWERRVEAFNEHAREDFGDDAEDAGAGRSATATSSRRWLYIMALTSVLILMGEDIDISAERELAFAIVAIIICAVLLGAAKESEIPNFKGSDLGHFPLLSPNLAKEVRLFWCRDMILNVPFFRLFPPQVVQRLVCAVRVEFYMPDDYIILVGEFGHGFFGARGAAPPSAGRPPSWGDKPGERLDSAASEASDDAAAKGDGAPRAARR</sequence>
<dbReference type="Gene3D" id="2.60.120.10">
    <property type="entry name" value="Jelly Rolls"/>
    <property type="match status" value="1"/>
</dbReference>
<feature type="region of interest" description="Disordered" evidence="1">
    <location>
        <begin position="347"/>
        <end position="422"/>
    </location>
</feature>
<feature type="compositionally biased region" description="Basic and acidic residues" evidence="1">
    <location>
        <begin position="290"/>
        <end position="300"/>
    </location>
</feature>